<name>A0ABY7SGK5_9RHOB</name>
<reference evidence="1 2" key="1">
    <citation type="submission" date="2021-01" db="EMBL/GenBank/DDBJ databases">
        <title>Biogeographic distribution of Paracoccus.</title>
        <authorList>
            <person name="Hollensteiner J."/>
            <person name="Leineberger J."/>
            <person name="Brinkhoff T."/>
            <person name="Daniel R."/>
        </authorList>
    </citation>
    <scope>NUCLEOTIDE SEQUENCE [LARGE SCALE GENOMIC DNA]</scope>
    <source>
        <strain evidence="1 2">KCTC 22803</strain>
    </source>
</reference>
<dbReference type="EMBL" id="CP067136">
    <property type="protein sequence ID" value="WCR06150.1"/>
    <property type="molecule type" value="Genomic_DNA"/>
</dbReference>
<gene>
    <name evidence="1" type="ORF">JHX87_11650</name>
</gene>
<organism evidence="1 2">
    <name type="scientific">Paracoccus fistulariae</name>
    <dbReference type="NCBI Taxonomy" id="658446"/>
    <lineage>
        <taxon>Bacteria</taxon>
        <taxon>Pseudomonadati</taxon>
        <taxon>Pseudomonadota</taxon>
        <taxon>Alphaproteobacteria</taxon>
        <taxon>Rhodobacterales</taxon>
        <taxon>Paracoccaceae</taxon>
        <taxon>Paracoccus</taxon>
    </lineage>
</organism>
<accession>A0ABY7SGK5</accession>
<sequence length="171" mass="18435">MLAWFTLTDDAPAGEANRILAALVQRLQERGLDLAGAVQHNRDRGADCACDMDLLVIGDEDQPIRISQSLGAESSGCRLDSGALELAAGRVSARLQGAQLVIVPKFGKQEAIGRGFRSVIATAMENEQPVLLHVPRQQRRAFDAFCGGLAEELSPDRLDHWCMANVAVQVS</sequence>
<keyword evidence="2" id="KW-1185">Reference proteome</keyword>
<dbReference type="Proteomes" id="UP001219349">
    <property type="component" value="Chromosome"/>
</dbReference>
<evidence type="ECO:0000313" key="1">
    <source>
        <dbReference type="EMBL" id="WCR06150.1"/>
    </source>
</evidence>
<evidence type="ECO:0000313" key="2">
    <source>
        <dbReference type="Proteomes" id="UP001219349"/>
    </source>
</evidence>
<dbReference type="Pfam" id="PF10649">
    <property type="entry name" value="DUF2478"/>
    <property type="match status" value="1"/>
</dbReference>
<proteinExistence type="predicted"/>
<protein>
    <submittedName>
        <fullName evidence="1">DUF2478 domain-containing protein</fullName>
    </submittedName>
</protein>
<dbReference type="RefSeq" id="WP_271886593.1">
    <property type="nucleotide sequence ID" value="NZ_CP067136.1"/>
</dbReference>
<dbReference type="InterPro" id="IPR018912">
    <property type="entry name" value="DUF2478"/>
</dbReference>